<accession>A0A8S1RP86</accession>
<keyword evidence="3" id="KW-1185">Reference proteome</keyword>
<comment type="caution">
    <text evidence="2">The sequence shown here is derived from an EMBL/GenBank/DDBJ whole genome shotgun (WGS) entry which is preliminary data.</text>
</comment>
<protein>
    <submittedName>
        <fullName evidence="2">Uncharacterized protein</fullName>
    </submittedName>
</protein>
<sequence length="119" mass="14552">MNYQLQKIHQQSSTDSDQNYGIKPNFKRDLMTYQILQDLDLFEYMIFKRKIIFLQQIVVMNVQQMELKDLQMVDFQQYLVLLIIVVGIKMQEQSLFYKKIQKLFLKQFIHKTICFQFQL</sequence>
<evidence type="ECO:0000313" key="3">
    <source>
        <dbReference type="Proteomes" id="UP000692954"/>
    </source>
</evidence>
<feature type="region of interest" description="Disordered" evidence="1">
    <location>
        <begin position="1"/>
        <end position="20"/>
    </location>
</feature>
<evidence type="ECO:0000256" key="1">
    <source>
        <dbReference type="SAM" id="MobiDB-lite"/>
    </source>
</evidence>
<feature type="compositionally biased region" description="Polar residues" evidence="1">
    <location>
        <begin position="1"/>
        <end position="19"/>
    </location>
</feature>
<gene>
    <name evidence="2" type="ORF">PSON_ATCC_30995.1.T2020011</name>
</gene>
<reference evidence="2" key="1">
    <citation type="submission" date="2021-01" db="EMBL/GenBank/DDBJ databases">
        <authorList>
            <consortium name="Genoscope - CEA"/>
            <person name="William W."/>
        </authorList>
    </citation>
    <scope>NUCLEOTIDE SEQUENCE</scope>
</reference>
<proteinExistence type="predicted"/>
<organism evidence="2 3">
    <name type="scientific">Paramecium sonneborni</name>
    <dbReference type="NCBI Taxonomy" id="65129"/>
    <lineage>
        <taxon>Eukaryota</taxon>
        <taxon>Sar</taxon>
        <taxon>Alveolata</taxon>
        <taxon>Ciliophora</taxon>
        <taxon>Intramacronucleata</taxon>
        <taxon>Oligohymenophorea</taxon>
        <taxon>Peniculida</taxon>
        <taxon>Parameciidae</taxon>
        <taxon>Paramecium</taxon>
    </lineage>
</organism>
<dbReference type="AlphaFoldDB" id="A0A8S1RP86"/>
<name>A0A8S1RP86_9CILI</name>
<evidence type="ECO:0000313" key="2">
    <source>
        <dbReference type="EMBL" id="CAD8128980.1"/>
    </source>
</evidence>
<dbReference type="EMBL" id="CAJJDN010000202">
    <property type="protein sequence ID" value="CAD8128980.1"/>
    <property type="molecule type" value="Genomic_DNA"/>
</dbReference>
<dbReference type="Proteomes" id="UP000692954">
    <property type="component" value="Unassembled WGS sequence"/>
</dbReference>